<dbReference type="Gene3D" id="2.60.40.10">
    <property type="entry name" value="Immunoglobulins"/>
    <property type="match status" value="1"/>
</dbReference>
<name>A0A495V623_9GAMM</name>
<dbReference type="SUPFAM" id="SSF49265">
    <property type="entry name" value="Fibronectin type III"/>
    <property type="match status" value="1"/>
</dbReference>
<evidence type="ECO:0000313" key="2">
    <source>
        <dbReference type="EMBL" id="RKT44836.1"/>
    </source>
</evidence>
<dbReference type="Gene3D" id="2.60.40.2080">
    <property type="match status" value="1"/>
</dbReference>
<evidence type="ECO:0000259" key="1">
    <source>
        <dbReference type="PROSITE" id="PS50853"/>
    </source>
</evidence>
<gene>
    <name evidence="2" type="ORF">BDD21_2240</name>
</gene>
<accession>A0A495V623</accession>
<dbReference type="PROSITE" id="PS50853">
    <property type="entry name" value="FN3"/>
    <property type="match status" value="1"/>
</dbReference>
<comment type="caution">
    <text evidence="2">The sequence shown here is derived from an EMBL/GenBank/DDBJ whole genome shotgun (WGS) entry which is preliminary data.</text>
</comment>
<evidence type="ECO:0000313" key="3">
    <source>
        <dbReference type="Proteomes" id="UP000274556"/>
    </source>
</evidence>
<keyword evidence="3" id="KW-1185">Reference proteome</keyword>
<organism evidence="2 3">
    <name type="scientific">Thiocapsa rosea</name>
    <dbReference type="NCBI Taxonomy" id="69360"/>
    <lineage>
        <taxon>Bacteria</taxon>
        <taxon>Pseudomonadati</taxon>
        <taxon>Pseudomonadota</taxon>
        <taxon>Gammaproteobacteria</taxon>
        <taxon>Chromatiales</taxon>
        <taxon>Chromatiaceae</taxon>
        <taxon>Thiocapsa</taxon>
    </lineage>
</organism>
<protein>
    <recommendedName>
        <fullName evidence="1">Fibronectin type-III domain-containing protein</fullName>
    </recommendedName>
</protein>
<sequence>MVNAMLRTRTLQDHPRTDIHLGFILFVQMFLLLMLLSASGLSQAAAGEVRLAWNAVNDTRAARYEVHYGTASKTYQSKVQVTTASATVSGLAGGSKYFFATRACTSDGKLCSAFSNEVNVSIPTAAQLTPTLTTPSGTANLTAEGAIDWIHWGIDRPTSVSRKASAATRIGTLTAIGGSPLRFTTTSRLAYSWTNGTPKTSATTRAGLYISGLNKGYELRVPADTNARTLTLYLGGFKTRGRIEVRLSDNSAPVYAATVENLKATFDRRLVLNYRAASAAQTLIVRYTQAISGGNVSIQAATLRNSATTATSSIKAMAEAQTTSTANTGTQSPPTTSADAVAATGPAIEIGEVEINQEWQRVELQRAFKDPVVVVKALSSYDPEPAIIRVDAIDPAGFSIRVQEWDYLDGAHDLETVSYLVMERGRHQLPDGVWVEADSLVTGTTQAFQRHLFSAPFEDAPVVFATVASFNESDAVTARLHAIETDGFDVGLREQEANAQQHLPERIDFIAWEASSGVVDGMRYEVGRTGRMVNHEAHNLVYQTAFVRPPVLVADMQTTHGDDTAALRWQNLNVESVDLRVQEEQSRDREMTHLLEDVGYFIADVE</sequence>
<feature type="domain" description="Fibronectin type-III" evidence="1">
    <location>
        <begin position="32"/>
        <end position="125"/>
    </location>
</feature>
<dbReference type="CDD" id="cd00063">
    <property type="entry name" value="FN3"/>
    <property type="match status" value="1"/>
</dbReference>
<proteinExistence type="predicted"/>
<reference evidence="2 3" key="1">
    <citation type="submission" date="2018-10" db="EMBL/GenBank/DDBJ databases">
        <title>Genomic Encyclopedia of Archaeal and Bacterial Type Strains, Phase II (KMG-II): from individual species to whole genera.</title>
        <authorList>
            <person name="Goeker M."/>
        </authorList>
    </citation>
    <scope>NUCLEOTIDE SEQUENCE [LARGE SCALE GENOMIC DNA]</scope>
    <source>
        <strain evidence="2 3">DSM 235</strain>
    </source>
</reference>
<dbReference type="InterPro" id="IPR036116">
    <property type="entry name" value="FN3_sf"/>
</dbReference>
<dbReference type="Proteomes" id="UP000274556">
    <property type="component" value="Unassembled WGS sequence"/>
</dbReference>
<dbReference type="AlphaFoldDB" id="A0A495V623"/>
<dbReference type="InterPro" id="IPR013783">
    <property type="entry name" value="Ig-like_fold"/>
</dbReference>
<dbReference type="InterPro" id="IPR037221">
    <property type="entry name" value="H-type_lectin_dom_sf"/>
</dbReference>
<dbReference type="InterPro" id="IPR003961">
    <property type="entry name" value="FN3_dom"/>
</dbReference>
<dbReference type="EMBL" id="RBXL01000001">
    <property type="protein sequence ID" value="RKT44836.1"/>
    <property type="molecule type" value="Genomic_DNA"/>
</dbReference>